<dbReference type="Pfam" id="PF13997">
    <property type="entry name" value="YqjK"/>
    <property type="match status" value="1"/>
</dbReference>
<dbReference type="RefSeq" id="WP_169144774.1">
    <property type="nucleotide sequence ID" value="NZ_JABBGA010000003.1"/>
</dbReference>
<keyword evidence="2" id="KW-1185">Reference proteome</keyword>
<dbReference type="Proteomes" id="UP000580043">
    <property type="component" value="Unassembled WGS sequence"/>
</dbReference>
<dbReference type="InterPro" id="IPR025612">
    <property type="entry name" value="YqjK"/>
</dbReference>
<evidence type="ECO:0008006" key="3">
    <source>
        <dbReference type="Google" id="ProtNLM"/>
    </source>
</evidence>
<evidence type="ECO:0000313" key="1">
    <source>
        <dbReference type="EMBL" id="NML25127.1"/>
    </source>
</evidence>
<sequence>MNPELVELALRKQRLQIRSAEQRDALAYHAQAFTPLLHGIDRVSDGVRWARDNAPVLSGLGVFLLVVRPRATLRWARRAWVGWQLVRRVRALIP</sequence>
<organism evidence="1 2">
    <name type="scientific">Zoogloea dura</name>
    <dbReference type="NCBI Taxonomy" id="2728840"/>
    <lineage>
        <taxon>Bacteria</taxon>
        <taxon>Pseudomonadati</taxon>
        <taxon>Pseudomonadota</taxon>
        <taxon>Betaproteobacteria</taxon>
        <taxon>Rhodocyclales</taxon>
        <taxon>Zoogloeaceae</taxon>
        <taxon>Zoogloea</taxon>
    </lineage>
</organism>
<reference evidence="1 2" key="1">
    <citation type="submission" date="2020-04" db="EMBL/GenBank/DDBJ databases">
        <title>Zoogloea sp. G-4-1-14 isolated from soil.</title>
        <authorList>
            <person name="Dahal R.H."/>
        </authorList>
    </citation>
    <scope>NUCLEOTIDE SEQUENCE [LARGE SCALE GENOMIC DNA]</scope>
    <source>
        <strain evidence="1 2">G-4-1-14</strain>
    </source>
</reference>
<accession>A0A848FYX6</accession>
<name>A0A848FYX6_9RHOO</name>
<dbReference type="EMBL" id="JABBGA010000003">
    <property type="protein sequence ID" value="NML25127.1"/>
    <property type="molecule type" value="Genomic_DNA"/>
</dbReference>
<comment type="caution">
    <text evidence="1">The sequence shown here is derived from an EMBL/GenBank/DDBJ whole genome shotgun (WGS) entry which is preliminary data.</text>
</comment>
<dbReference type="AlphaFoldDB" id="A0A848FYX6"/>
<evidence type="ECO:0000313" key="2">
    <source>
        <dbReference type="Proteomes" id="UP000580043"/>
    </source>
</evidence>
<proteinExistence type="predicted"/>
<gene>
    <name evidence="1" type="ORF">HHL15_05205</name>
</gene>
<protein>
    <recommendedName>
        <fullName evidence="3">YqjK-like protein</fullName>
    </recommendedName>
</protein>